<keyword evidence="4" id="KW-1185">Reference proteome</keyword>
<dbReference type="Gene3D" id="2.40.128.20">
    <property type="match status" value="1"/>
</dbReference>
<dbReference type="Pfam" id="PF14651">
    <property type="entry name" value="Lipocalin_7"/>
    <property type="match status" value="1"/>
</dbReference>
<dbReference type="AlphaFoldDB" id="A0A8C4WYY3"/>
<dbReference type="GO" id="GO:0008289">
    <property type="term" value="F:lipid binding"/>
    <property type="evidence" value="ECO:0007669"/>
    <property type="project" value="InterPro"/>
</dbReference>
<dbReference type="Ensembl" id="ENSEBUT00000021689.1">
    <property type="protein sequence ID" value="ENSEBUP00000021113.1"/>
    <property type="gene ID" value="ENSEBUG00000013053.1"/>
</dbReference>
<dbReference type="PANTHER" id="PTHR11955">
    <property type="entry name" value="FATTY ACID BINDING PROTEIN"/>
    <property type="match status" value="1"/>
</dbReference>
<comment type="similarity">
    <text evidence="1">Belongs to the calycin superfamily. Fatty-acid binding protein (FABP) family.</text>
</comment>
<dbReference type="GeneTree" id="ENSGT00940000157139"/>
<organism evidence="3 4">
    <name type="scientific">Eptatretus burgeri</name>
    <name type="common">Inshore hagfish</name>
    <dbReference type="NCBI Taxonomy" id="7764"/>
    <lineage>
        <taxon>Eukaryota</taxon>
        <taxon>Metazoa</taxon>
        <taxon>Chordata</taxon>
        <taxon>Craniata</taxon>
        <taxon>Vertebrata</taxon>
        <taxon>Cyclostomata</taxon>
        <taxon>Myxini</taxon>
        <taxon>Myxiniformes</taxon>
        <taxon>Myxinidae</taxon>
        <taxon>Eptatretinae</taxon>
        <taxon>Eptatretus</taxon>
    </lineage>
</organism>
<feature type="domain" description="Cytosolic fatty-acid binding proteins" evidence="2">
    <location>
        <begin position="53"/>
        <end position="70"/>
    </location>
</feature>
<dbReference type="OMA" id="TFECDEN"/>
<dbReference type="Proteomes" id="UP000694388">
    <property type="component" value="Unplaced"/>
</dbReference>
<accession>A0A8C4WYY3</accession>
<reference evidence="3" key="1">
    <citation type="submission" date="2025-08" db="UniProtKB">
        <authorList>
            <consortium name="Ensembl"/>
        </authorList>
    </citation>
    <scope>IDENTIFICATION</scope>
</reference>
<name>A0A8C4WYY3_EPTBU</name>
<dbReference type="PROSITE" id="PS00214">
    <property type="entry name" value="FABP"/>
    <property type="match status" value="1"/>
</dbReference>
<protein>
    <submittedName>
        <fullName evidence="3">Fatty acid binding protein 6, ileal (gastrotropin)</fullName>
    </submittedName>
</protein>
<evidence type="ECO:0000313" key="3">
    <source>
        <dbReference type="Ensembl" id="ENSEBUP00000021113.1"/>
    </source>
</evidence>
<dbReference type="InterPro" id="IPR000463">
    <property type="entry name" value="Fatty_acid-bd"/>
</dbReference>
<evidence type="ECO:0000259" key="2">
    <source>
        <dbReference type="PROSITE" id="PS00214"/>
    </source>
</evidence>
<sequence length="174" mass="19363">MWNVLLIITSQVTWCGSHIRKMKKKNFGLLSLKPHQGKKFNNSPATMTSALVGKWELESQNNFEAFMRKMGVEEEKIAKAKTEKQSVEITSSGDTFTITVHNPAKTFSNTITVGQENEIELANGQKAKGMITAEGGKLITKMAKMSRTSEVVGGKLIDISECEGVTYKRIFKKM</sequence>
<dbReference type="CDD" id="cd00742">
    <property type="entry name" value="FABP"/>
    <property type="match status" value="1"/>
</dbReference>
<dbReference type="InterPro" id="IPR031259">
    <property type="entry name" value="ILBP"/>
</dbReference>
<dbReference type="SUPFAM" id="SSF50814">
    <property type="entry name" value="Lipocalins"/>
    <property type="match status" value="1"/>
</dbReference>
<dbReference type="PRINTS" id="PR00178">
    <property type="entry name" value="FATTYACIDBP"/>
</dbReference>
<dbReference type="InterPro" id="IPR012674">
    <property type="entry name" value="Calycin"/>
</dbReference>
<evidence type="ECO:0000313" key="4">
    <source>
        <dbReference type="Proteomes" id="UP000694388"/>
    </source>
</evidence>
<reference evidence="3" key="2">
    <citation type="submission" date="2025-09" db="UniProtKB">
        <authorList>
            <consortium name="Ensembl"/>
        </authorList>
    </citation>
    <scope>IDENTIFICATION</scope>
</reference>
<proteinExistence type="inferred from homology"/>
<evidence type="ECO:0000256" key="1">
    <source>
        <dbReference type="ARBA" id="ARBA00008390"/>
    </source>
</evidence>